<dbReference type="InterPro" id="IPR029062">
    <property type="entry name" value="Class_I_gatase-like"/>
</dbReference>
<dbReference type="Proteomes" id="UP000236738">
    <property type="component" value="Unassembled WGS sequence"/>
</dbReference>
<keyword evidence="1" id="KW-0315">Glutamine amidotransferase</keyword>
<dbReference type="GO" id="GO:0000162">
    <property type="term" value="P:L-tryptophan biosynthetic process"/>
    <property type="evidence" value="ECO:0007669"/>
    <property type="project" value="TreeGrafter"/>
</dbReference>
<dbReference type="PRINTS" id="PR00096">
    <property type="entry name" value="GATASE"/>
</dbReference>
<sequence length="204" mass="23126">MSKNKEQPTTDNRQPTTKILVLDNYDSFTYNLVQMIEEIVGEKIDVFRNDEIALEEVEKYDKIILSPGPGIPEESGILLDLIKTYSPTKSIFGVCLGLQAIGEAFDGKLINLSEIFHGVATDVKILNNNTEIFKNFPETFEAGRYHSWAVSPENFPEELEITAVDKDEMIMALQHKTYDVQAVQFHPESILTPKGREILENFLT</sequence>
<dbReference type="PRINTS" id="PR00097">
    <property type="entry name" value="ANTSNTHASEII"/>
</dbReference>
<keyword evidence="4" id="KW-1185">Reference proteome</keyword>
<dbReference type="FunFam" id="3.40.50.880:FF:000003">
    <property type="entry name" value="Anthranilate synthase component II"/>
    <property type="match status" value="1"/>
</dbReference>
<evidence type="ECO:0000259" key="2">
    <source>
        <dbReference type="Pfam" id="PF00117"/>
    </source>
</evidence>
<dbReference type="OrthoDB" id="9786812at2"/>
<name>A0A1H6B408_9FLAO</name>
<dbReference type="PANTHER" id="PTHR43418:SF4">
    <property type="entry name" value="MULTIFUNCTIONAL TRYPTOPHAN BIOSYNTHESIS PROTEIN"/>
    <property type="match status" value="1"/>
</dbReference>
<dbReference type="RefSeq" id="WP_103914527.1">
    <property type="nucleotide sequence ID" value="NZ_FNUS01000007.1"/>
</dbReference>
<dbReference type="GO" id="GO:0005829">
    <property type="term" value="C:cytosol"/>
    <property type="evidence" value="ECO:0007669"/>
    <property type="project" value="TreeGrafter"/>
</dbReference>
<evidence type="ECO:0000313" key="3">
    <source>
        <dbReference type="EMBL" id="SEG55125.1"/>
    </source>
</evidence>
<dbReference type="InterPro" id="IPR006221">
    <property type="entry name" value="TrpG/PapA_dom"/>
</dbReference>
<dbReference type="CDD" id="cd01743">
    <property type="entry name" value="GATase1_Anthranilate_Synthase"/>
    <property type="match status" value="1"/>
</dbReference>
<gene>
    <name evidence="3" type="ORF">SAMN05421847_2681</name>
</gene>
<accession>A0A1H6B408</accession>
<dbReference type="Gene3D" id="3.40.50.880">
    <property type="match status" value="1"/>
</dbReference>
<reference evidence="4" key="1">
    <citation type="submission" date="2016-10" db="EMBL/GenBank/DDBJ databases">
        <authorList>
            <person name="Varghese N."/>
            <person name="Submissions S."/>
        </authorList>
    </citation>
    <scope>NUCLEOTIDE SEQUENCE [LARGE SCALE GENOMIC DNA]</scope>
    <source>
        <strain evidence="4">DSM 21580</strain>
    </source>
</reference>
<dbReference type="InterPro" id="IPR050472">
    <property type="entry name" value="Anth_synth/Amidotransfase"/>
</dbReference>
<dbReference type="PANTHER" id="PTHR43418">
    <property type="entry name" value="MULTIFUNCTIONAL TRYPTOPHAN BIOSYNTHESIS PROTEIN-RELATED"/>
    <property type="match status" value="1"/>
</dbReference>
<dbReference type="EMBL" id="FNUS01000007">
    <property type="protein sequence ID" value="SEG55125.1"/>
    <property type="molecule type" value="Genomic_DNA"/>
</dbReference>
<protein>
    <submittedName>
        <fullName evidence="3">Anthranilate synthase component 2</fullName>
    </submittedName>
</protein>
<evidence type="ECO:0000256" key="1">
    <source>
        <dbReference type="ARBA" id="ARBA00022962"/>
    </source>
</evidence>
<feature type="domain" description="Glutamine amidotransferase" evidence="2">
    <location>
        <begin position="20"/>
        <end position="203"/>
    </location>
</feature>
<dbReference type="Pfam" id="PF00117">
    <property type="entry name" value="GATase"/>
    <property type="match status" value="1"/>
</dbReference>
<dbReference type="SUPFAM" id="SSF52317">
    <property type="entry name" value="Class I glutamine amidotransferase-like"/>
    <property type="match status" value="1"/>
</dbReference>
<evidence type="ECO:0000313" key="4">
    <source>
        <dbReference type="Proteomes" id="UP000236738"/>
    </source>
</evidence>
<dbReference type="AlphaFoldDB" id="A0A1H6B408"/>
<dbReference type="GO" id="GO:0004049">
    <property type="term" value="F:anthranilate synthase activity"/>
    <property type="evidence" value="ECO:0007669"/>
    <property type="project" value="TreeGrafter"/>
</dbReference>
<dbReference type="InterPro" id="IPR017926">
    <property type="entry name" value="GATASE"/>
</dbReference>
<proteinExistence type="predicted"/>
<dbReference type="PROSITE" id="PS51273">
    <property type="entry name" value="GATASE_TYPE_1"/>
    <property type="match status" value="1"/>
</dbReference>
<dbReference type="NCBIfam" id="TIGR00566">
    <property type="entry name" value="trpG_papA"/>
    <property type="match status" value="1"/>
</dbReference>
<organism evidence="3 4">
    <name type="scientific">Halpernia humi</name>
    <dbReference type="NCBI Taxonomy" id="493375"/>
    <lineage>
        <taxon>Bacteria</taxon>
        <taxon>Pseudomonadati</taxon>
        <taxon>Bacteroidota</taxon>
        <taxon>Flavobacteriia</taxon>
        <taxon>Flavobacteriales</taxon>
        <taxon>Weeksellaceae</taxon>
        <taxon>Chryseobacterium group</taxon>
        <taxon>Halpernia</taxon>
    </lineage>
</organism>